<protein>
    <submittedName>
        <fullName evidence="1">Uncharacterized protein</fullName>
    </submittedName>
</protein>
<gene>
    <name evidence="1" type="ORF">AOC25_06905</name>
</gene>
<reference evidence="1" key="1">
    <citation type="journal article" date="2017" name="Appl. Environ. Microbiol.">
        <title>Microdiversification of a pelagic Polynucleobacter species is mainly driven by acquisition of genomic islands from a partially interspecific gene pool.</title>
        <authorList>
            <person name="Hoetzinger M."/>
            <person name="Hahn M.W."/>
            <person name="Jezberova J."/>
            <person name="Schmidt J."/>
            <person name="Koll U."/>
        </authorList>
    </citation>
    <scope>NUCLEOTIDE SEQUENCE</scope>
    <source>
        <strain evidence="1">MWH-RechtKol4</strain>
    </source>
</reference>
<sequence length="92" mass="10510">MNTSEQNQTCHTDGGKCGVGGYCRFCKFSIESQALDWGDRDDEWTDEIKAAHPLNTGFYDTYHLACEMVHNRHGKFALVALVNWLIRKAQEK</sequence>
<evidence type="ECO:0000313" key="1">
    <source>
        <dbReference type="EMBL" id="APC01361.1"/>
    </source>
</evidence>
<proteinExistence type="predicted"/>
<dbReference type="Proteomes" id="UP000182060">
    <property type="component" value="Chromosome"/>
</dbReference>
<accession>A0AAC9NHW4</accession>
<dbReference type="EMBL" id="CP015017">
    <property type="protein sequence ID" value="APC01361.1"/>
    <property type="molecule type" value="Genomic_DNA"/>
</dbReference>
<name>A0AAC9NHW4_9BURK</name>
<evidence type="ECO:0000313" key="2">
    <source>
        <dbReference type="Proteomes" id="UP000182060"/>
    </source>
</evidence>
<organism evidence="1 2">
    <name type="scientific">Polynucleobacter asymbioticus</name>
    <dbReference type="NCBI Taxonomy" id="576611"/>
    <lineage>
        <taxon>Bacteria</taxon>
        <taxon>Pseudomonadati</taxon>
        <taxon>Pseudomonadota</taxon>
        <taxon>Betaproteobacteria</taxon>
        <taxon>Burkholderiales</taxon>
        <taxon>Burkholderiaceae</taxon>
        <taxon>Polynucleobacter</taxon>
    </lineage>
</organism>
<dbReference type="AlphaFoldDB" id="A0AAC9NHW4"/>
<dbReference type="RefSeq" id="WP_071539367.1">
    <property type="nucleotide sequence ID" value="NZ_CP015016.1"/>
</dbReference>